<dbReference type="Proteomes" id="UP000287394">
    <property type="component" value="Chromosome"/>
</dbReference>
<dbReference type="KEGG" id="ccot:CCAX7_44790"/>
<protein>
    <recommendedName>
        <fullName evidence="2">Peptidase S9 prolyl oligopeptidase catalytic domain-containing protein</fullName>
    </recommendedName>
</protein>
<feature type="domain" description="Peptidase S9 prolyl oligopeptidase catalytic" evidence="2">
    <location>
        <begin position="133"/>
        <end position="271"/>
    </location>
</feature>
<proteinExistence type="predicted"/>
<dbReference type="GO" id="GO:0008236">
    <property type="term" value="F:serine-type peptidase activity"/>
    <property type="evidence" value="ECO:0007669"/>
    <property type="project" value="InterPro"/>
</dbReference>
<dbReference type="InterPro" id="IPR050261">
    <property type="entry name" value="FrsA_esterase"/>
</dbReference>
<sequence>MNPIRLIRHSLLIAVLLVLLTAALALGDTSSPVLEPGMHGLIVQTKTAVHSTVTLWVILPEDTGKKIGCVIIAPAGTPEIWGSELGNTEEYYPYVRAGFAVVAYSLDGPAPDDRNSQDLATMAASHAAFARAGAGVADAGAAIDYIVHHVPQVDPKRIYSAGHSSAGTVALLVAAKDRRIRGCLAYCPPTDLMAEHADEISALQDVMPDISVFCTKNSPSTNVKRITCPVFLFTSLADTVVSPGYVYRFDKILKRTNSRVTFACVRDGGHYEAMINDGVPRGIEWLKIVDAKLKSQK</sequence>
<dbReference type="PANTHER" id="PTHR22946:SF9">
    <property type="entry name" value="POLYKETIDE TRANSFERASE AF380"/>
    <property type="match status" value="1"/>
</dbReference>
<dbReference type="AlphaFoldDB" id="A0A9N7L586"/>
<keyword evidence="4" id="KW-1185">Reference proteome</keyword>
<dbReference type="InterPro" id="IPR001375">
    <property type="entry name" value="Peptidase_S9_cat"/>
</dbReference>
<evidence type="ECO:0000313" key="3">
    <source>
        <dbReference type="EMBL" id="BDI32428.1"/>
    </source>
</evidence>
<dbReference type="SUPFAM" id="SSF53474">
    <property type="entry name" value="alpha/beta-Hydrolases"/>
    <property type="match status" value="1"/>
</dbReference>
<name>A0A9N7L586_9BACT</name>
<evidence type="ECO:0000313" key="4">
    <source>
        <dbReference type="Proteomes" id="UP000287394"/>
    </source>
</evidence>
<evidence type="ECO:0000256" key="1">
    <source>
        <dbReference type="ARBA" id="ARBA00022801"/>
    </source>
</evidence>
<dbReference type="PANTHER" id="PTHR22946">
    <property type="entry name" value="DIENELACTONE HYDROLASE DOMAIN-CONTAINING PROTEIN-RELATED"/>
    <property type="match status" value="1"/>
</dbReference>
<organism evidence="3 4">
    <name type="scientific">Capsulimonas corticalis</name>
    <dbReference type="NCBI Taxonomy" id="2219043"/>
    <lineage>
        <taxon>Bacteria</taxon>
        <taxon>Bacillati</taxon>
        <taxon>Armatimonadota</taxon>
        <taxon>Armatimonadia</taxon>
        <taxon>Capsulimonadales</taxon>
        <taxon>Capsulimonadaceae</taxon>
        <taxon>Capsulimonas</taxon>
    </lineage>
</organism>
<accession>A0A9N7L586</accession>
<dbReference type="InterPro" id="IPR029058">
    <property type="entry name" value="AB_hydrolase_fold"/>
</dbReference>
<dbReference type="GO" id="GO:0052689">
    <property type="term" value="F:carboxylic ester hydrolase activity"/>
    <property type="evidence" value="ECO:0007669"/>
    <property type="project" value="UniProtKB-ARBA"/>
</dbReference>
<dbReference type="Pfam" id="PF00326">
    <property type="entry name" value="Peptidase_S9"/>
    <property type="match status" value="1"/>
</dbReference>
<dbReference type="OrthoDB" id="290408at2"/>
<dbReference type="EMBL" id="AP025739">
    <property type="protein sequence ID" value="BDI32428.1"/>
    <property type="molecule type" value="Genomic_DNA"/>
</dbReference>
<dbReference type="GO" id="GO:0006508">
    <property type="term" value="P:proteolysis"/>
    <property type="evidence" value="ECO:0007669"/>
    <property type="project" value="InterPro"/>
</dbReference>
<reference evidence="3 4" key="1">
    <citation type="journal article" date="2019" name="Int. J. Syst. Evol. Microbiol.">
        <title>Capsulimonas corticalis gen. nov., sp. nov., an aerobic capsulated bacterium, of a novel bacterial order, Capsulimonadales ord. nov., of the class Armatimonadia of the phylum Armatimonadetes.</title>
        <authorList>
            <person name="Li J."/>
            <person name="Kudo C."/>
            <person name="Tonouchi A."/>
        </authorList>
    </citation>
    <scope>NUCLEOTIDE SEQUENCE [LARGE SCALE GENOMIC DNA]</scope>
    <source>
        <strain evidence="3 4">AX-7</strain>
    </source>
</reference>
<dbReference type="Gene3D" id="3.40.50.1820">
    <property type="entry name" value="alpha/beta hydrolase"/>
    <property type="match status" value="1"/>
</dbReference>
<gene>
    <name evidence="3" type="ORF">CCAX7_44790</name>
</gene>
<evidence type="ECO:0000259" key="2">
    <source>
        <dbReference type="Pfam" id="PF00326"/>
    </source>
</evidence>
<keyword evidence="1" id="KW-0378">Hydrolase</keyword>
<dbReference type="RefSeq" id="WP_119321894.1">
    <property type="nucleotide sequence ID" value="NZ_AP025739.1"/>
</dbReference>